<dbReference type="InParanoid" id="L5KE93"/>
<organism evidence="2 3">
    <name type="scientific">Pteropus alecto</name>
    <name type="common">Black flying fox</name>
    <dbReference type="NCBI Taxonomy" id="9402"/>
    <lineage>
        <taxon>Eukaryota</taxon>
        <taxon>Metazoa</taxon>
        <taxon>Chordata</taxon>
        <taxon>Craniata</taxon>
        <taxon>Vertebrata</taxon>
        <taxon>Euteleostomi</taxon>
        <taxon>Mammalia</taxon>
        <taxon>Eutheria</taxon>
        <taxon>Laurasiatheria</taxon>
        <taxon>Chiroptera</taxon>
        <taxon>Yinpterochiroptera</taxon>
        <taxon>Pteropodoidea</taxon>
        <taxon>Pteropodidae</taxon>
        <taxon>Pteropodinae</taxon>
        <taxon>Pteropus</taxon>
    </lineage>
</organism>
<name>L5KE93_PTEAL</name>
<gene>
    <name evidence="2" type="ORF">PAL_GLEAN10013300</name>
</gene>
<evidence type="ECO:0000256" key="1">
    <source>
        <dbReference type="SAM" id="MobiDB-lite"/>
    </source>
</evidence>
<reference evidence="3" key="1">
    <citation type="journal article" date="2013" name="Science">
        <title>Comparative analysis of bat genomes provides insight into the evolution of flight and immunity.</title>
        <authorList>
            <person name="Zhang G."/>
            <person name="Cowled C."/>
            <person name="Shi Z."/>
            <person name="Huang Z."/>
            <person name="Bishop-Lilly K.A."/>
            <person name="Fang X."/>
            <person name="Wynne J.W."/>
            <person name="Xiong Z."/>
            <person name="Baker M.L."/>
            <person name="Zhao W."/>
            <person name="Tachedjian M."/>
            <person name="Zhu Y."/>
            <person name="Zhou P."/>
            <person name="Jiang X."/>
            <person name="Ng J."/>
            <person name="Yang L."/>
            <person name="Wu L."/>
            <person name="Xiao J."/>
            <person name="Feng Y."/>
            <person name="Chen Y."/>
            <person name="Sun X."/>
            <person name="Zhang Y."/>
            <person name="Marsh G.A."/>
            <person name="Crameri G."/>
            <person name="Broder C.C."/>
            <person name="Frey K.G."/>
            <person name="Wang L.F."/>
            <person name="Wang J."/>
        </authorList>
    </citation>
    <scope>NUCLEOTIDE SEQUENCE [LARGE SCALE GENOMIC DNA]</scope>
</reference>
<accession>L5KE93</accession>
<feature type="region of interest" description="Disordered" evidence="1">
    <location>
        <begin position="73"/>
        <end position="100"/>
    </location>
</feature>
<feature type="region of interest" description="Disordered" evidence="1">
    <location>
        <begin position="32"/>
        <end position="52"/>
    </location>
</feature>
<evidence type="ECO:0000313" key="2">
    <source>
        <dbReference type="EMBL" id="ELK09984.1"/>
    </source>
</evidence>
<sequence>MVALSSFLSYKDIYVSGLTQCAVAVLPRAMRGHPRPFPPPLTGGPLSPDPASSLSRPCLVTFSDFHCLDTVVSSLGPTDRPSARRPYRTSVTLPRTPAGE</sequence>
<proteinExistence type="predicted"/>
<dbReference type="EMBL" id="KB030789">
    <property type="protein sequence ID" value="ELK09984.1"/>
    <property type="molecule type" value="Genomic_DNA"/>
</dbReference>
<protein>
    <submittedName>
        <fullName evidence="2">Uncharacterized protein</fullName>
    </submittedName>
</protein>
<evidence type="ECO:0000313" key="3">
    <source>
        <dbReference type="Proteomes" id="UP000010552"/>
    </source>
</evidence>
<keyword evidence="3" id="KW-1185">Reference proteome</keyword>
<dbReference type="AlphaFoldDB" id="L5KE93"/>
<dbReference type="Proteomes" id="UP000010552">
    <property type="component" value="Unassembled WGS sequence"/>
</dbReference>